<name>A0ABU0FLQ8_9HYPH</name>
<organism evidence="1 2">
    <name type="scientific">Labrys monachus</name>
    <dbReference type="NCBI Taxonomy" id="217067"/>
    <lineage>
        <taxon>Bacteria</taxon>
        <taxon>Pseudomonadati</taxon>
        <taxon>Pseudomonadota</taxon>
        <taxon>Alphaproteobacteria</taxon>
        <taxon>Hyphomicrobiales</taxon>
        <taxon>Xanthobacteraceae</taxon>
        <taxon>Labrys</taxon>
    </lineage>
</organism>
<accession>A0ABU0FLQ8</accession>
<dbReference type="Proteomes" id="UP001237448">
    <property type="component" value="Unassembled WGS sequence"/>
</dbReference>
<sequence>MPMLPLLAGLAGLALLAWLMQREKAAQRGRRSRRLADCLPLFDTAAVTPGGDGFPRLAGIIAGRRVEIEFVPDSMTIRRLPQLWMVLTLIDPQPVRAALGVLARPSGAEFYALTPRLGQRLDAPPPFAPDVLLRASGPEVAAFLPLVAEPMARLLADPRVKEVALTPRGLRAVWQAAEGRRGQHLLLRQCDFGEERVGPADLVRLHDGLDAVAAALRPARDAAASEMDRCAARRIGNPRHGPT</sequence>
<evidence type="ECO:0000313" key="2">
    <source>
        <dbReference type="Proteomes" id="UP001237448"/>
    </source>
</evidence>
<comment type="caution">
    <text evidence="1">The sequence shown here is derived from an EMBL/GenBank/DDBJ whole genome shotgun (WGS) entry which is preliminary data.</text>
</comment>
<protein>
    <submittedName>
        <fullName evidence="1">Uncharacterized protein</fullName>
    </submittedName>
</protein>
<proteinExistence type="predicted"/>
<reference evidence="1 2" key="1">
    <citation type="submission" date="2023-07" db="EMBL/GenBank/DDBJ databases">
        <title>Genomic Encyclopedia of Type Strains, Phase IV (KMG-IV): sequencing the most valuable type-strain genomes for metagenomic binning, comparative biology and taxonomic classification.</title>
        <authorList>
            <person name="Goeker M."/>
        </authorList>
    </citation>
    <scope>NUCLEOTIDE SEQUENCE [LARGE SCALE GENOMIC DNA]</scope>
    <source>
        <strain evidence="1 2">DSM 5896</strain>
    </source>
</reference>
<gene>
    <name evidence="1" type="ORF">J3R73_005223</name>
</gene>
<dbReference type="RefSeq" id="WP_307434123.1">
    <property type="nucleotide sequence ID" value="NZ_JAUSVK010000001.1"/>
</dbReference>
<dbReference type="EMBL" id="JAUSVK010000001">
    <property type="protein sequence ID" value="MDQ0395431.1"/>
    <property type="molecule type" value="Genomic_DNA"/>
</dbReference>
<keyword evidence="2" id="KW-1185">Reference proteome</keyword>
<evidence type="ECO:0000313" key="1">
    <source>
        <dbReference type="EMBL" id="MDQ0395431.1"/>
    </source>
</evidence>